<dbReference type="Gene3D" id="1.50.10.10">
    <property type="match status" value="1"/>
</dbReference>
<evidence type="ECO:0000313" key="3">
    <source>
        <dbReference type="Proteomes" id="UP000552097"/>
    </source>
</evidence>
<dbReference type="SUPFAM" id="SSF48208">
    <property type="entry name" value="Six-hairpin glycosidases"/>
    <property type="match status" value="1"/>
</dbReference>
<gene>
    <name evidence="2" type="ORF">F4560_008684</name>
</gene>
<feature type="region of interest" description="Disordered" evidence="1">
    <location>
        <begin position="321"/>
        <end position="357"/>
    </location>
</feature>
<keyword evidence="3" id="KW-1185">Reference proteome</keyword>
<evidence type="ECO:0000256" key="1">
    <source>
        <dbReference type="SAM" id="MobiDB-lite"/>
    </source>
</evidence>
<dbReference type="InterPro" id="IPR012341">
    <property type="entry name" value="6hp_glycosidase-like_sf"/>
</dbReference>
<dbReference type="GO" id="GO:0005975">
    <property type="term" value="P:carbohydrate metabolic process"/>
    <property type="evidence" value="ECO:0007669"/>
    <property type="project" value="InterPro"/>
</dbReference>
<accession>A0A7W9M664</accession>
<dbReference type="Proteomes" id="UP000552097">
    <property type="component" value="Unassembled WGS sequence"/>
</dbReference>
<comment type="caution">
    <text evidence="2">The sequence shown here is derived from an EMBL/GenBank/DDBJ whole genome shotgun (WGS) entry which is preliminary data.</text>
</comment>
<organism evidence="2 3">
    <name type="scientific">Saccharothrix ecbatanensis</name>
    <dbReference type="NCBI Taxonomy" id="1105145"/>
    <lineage>
        <taxon>Bacteria</taxon>
        <taxon>Bacillati</taxon>
        <taxon>Actinomycetota</taxon>
        <taxon>Actinomycetes</taxon>
        <taxon>Pseudonocardiales</taxon>
        <taxon>Pseudonocardiaceae</taxon>
        <taxon>Saccharothrix</taxon>
    </lineage>
</organism>
<protein>
    <submittedName>
        <fullName evidence="2">GH15 family glucan-1,4-alpha-glucosidase</fullName>
    </submittedName>
</protein>
<feature type="compositionally biased region" description="Polar residues" evidence="1">
    <location>
        <begin position="341"/>
        <end position="357"/>
    </location>
</feature>
<proteinExistence type="predicted"/>
<evidence type="ECO:0000313" key="2">
    <source>
        <dbReference type="EMBL" id="MBB5808916.1"/>
    </source>
</evidence>
<sequence>MDHETARTIAAAQQADGSIPWEPGRHVDPWNHVEAAMGMAVAGLRDEAEAAYTWLARTQNPDGSWFAAYRDGHATDRSRDTSFTAYVAVGVRHHWLLTGDTRFLTRMRPMVSRALDFVVALQAPDGRIPWRLNRFGVATEEVMLAGCSSIHQALLCAADLATDLDQPPTRWRAAADLLRQAITNAPDTFTTKPHAMDWYYPVLCGVLTPATASTRIAEGWDRFVAPGLGVRCVHDQPWVTGGETAELALALATRGRHDTARELLRDIARLRHTDGSYWTGYQYANQVLWPSERATWTAGAILLAHAAIADEPATHQTFTTSLHTDHPATDSPPDGPRSRPTGDTATPSWTAGSSVAT</sequence>
<name>A0A7W9M664_9PSEU</name>
<dbReference type="InterPro" id="IPR008928">
    <property type="entry name" value="6-hairpin_glycosidase_sf"/>
</dbReference>
<reference evidence="2 3" key="1">
    <citation type="submission" date="2020-08" db="EMBL/GenBank/DDBJ databases">
        <title>Sequencing the genomes of 1000 actinobacteria strains.</title>
        <authorList>
            <person name="Klenk H.-P."/>
        </authorList>
    </citation>
    <scope>NUCLEOTIDE SEQUENCE [LARGE SCALE GENOMIC DNA]</scope>
    <source>
        <strain evidence="2 3">DSM 45486</strain>
    </source>
</reference>
<dbReference type="EMBL" id="JACHMO010000001">
    <property type="protein sequence ID" value="MBB5808916.1"/>
    <property type="molecule type" value="Genomic_DNA"/>
</dbReference>
<dbReference type="RefSeq" id="WP_184928748.1">
    <property type="nucleotide sequence ID" value="NZ_JACHMO010000001.1"/>
</dbReference>
<dbReference type="AlphaFoldDB" id="A0A7W9M664"/>